<proteinExistence type="inferred from homology"/>
<sequence length="75" mass="8324">MQTALALCDPGPHAFLLAVQLGRFTQQDKRVMETLQELFPEGVNQRTMVLFTYGDKLKKKPFKSSSAATQTCSSS</sequence>
<evidence type="ECO:0000256" key="3">
    <source>
        <dbReference type="ARBA" id="ARBA00023134"/>
    </source>
</evidence>
<name>A0A0E9QL08_ANGAN</name>
<evidence type="ECO:0000256" key="2">
    <source>
        <dbReference type="ARBA" id="ARBA00022741"/>
    </source>
</evidence>
<comment type="similarity">
    <text evidence="1">Belongs to the TRAFAC class TrmE-Era-EngA-EngB-Septin-like GTPase superfamily. AIG1/Toc34/Toc159-like paraseptin GTPase family. IAN subfamily.</text>
</comment>
<dbReference type="Gene3D" id="3.40.50.300">
    <property type="entry name" value="P-loop containing nucleotide triphosphate hydrolases"/>
    <property type="match status" value="1"/>
</dbReference>
<feature type="domain" description="AIG1-type G" evidence="4">
    <location>
        <begin position="4"/>
        <end position="62"/>
    </location>
</feature>
<dbReference type="InterPro" id="IPR027417">
    <property type="entry name" value="P-loop_NTPase"/>
</dbReference>
<dbReference type="EMBL" id="GBXM01091001">
    <property type="protein sequence ID" value="JAH17576.1"/>
    <property type="molecule type" value="Transcribed_RNA"/>
</dbReference>
<dbReference type="EMBL" id="GBXM01103969">
    <property type="protein sequence ID" value="JAH04608.1"/>
    <property type="molecule type" value="Transcribed_RNA"/>
</dbReference>
<organism evidence="5">
    <name type="scientific">Anguilla anguilla</name>
    <name type="common">European freshwater eel</name>
    <name type="synonym">Muraena anguilla</name>
    <dbReference type="NCBI Taxonomy" id="7936"/>
    <lineage>
        <taxon>Eukaryota</taxon>
        <taxon>Metazoa</taxon>
        <taxon>Chordata</taxon>
        <taxon>Craniata</taxon>
        <taxon>Vertebrata</taxon>
        <taxon>Euteleostomi</taxon>
        <taxon>Actinopterygii</taxon>
        <taxon>Neopterygii</taxon>
        <taxon>Teleostei</taxon>
        <taxon>Anguilliformes</taxon>
        <taxon>Anguillidae</taxon>
        <taxon>Anguilla</taxon>
    </lineage>
</organism>
<evidence type="ECO:0000256" key="1">
    <source>
        <dbReference type="ARBA" id="ARBA00008535"/>
    </source>
</evidence>
<reference evidence="5" key="2">
    <citation type="journal article" date="2015" name="Fish Shellfish Immunol.">
        <title>Early steps in the European eel (Anguilla anguilla)-Vibrio vulnificus interaction in the gills: Role of the RtxA13 toxin.</title>
        <authorList>
            <person name="Callol A."/>
            <person name="Pajuelo D."/>
            <person name="Ebbesson L."/>
            <person name="Teles M."/>
            <person name="MacKenzie S."/>
            <person name="Amaro C."/>
        </authorList>
    </citation>
    <scope>NUCLEOTIDE SEQUENCE</scope>
</reference>
<dbReference type="Pfam" id="PF04548">
    <property type="entry name" value="AIG1"/>
    <property type="match status" value="1"/>
</dbReference>
<protein>
    <recommendedName>
        <fullName evidence="4">AIG1-type G domain-containing protein</fullName>
    </recommendedName>
</protein>
<dbReference type="PANTHER" id="PTHR10903">
    <property type="entry name" value="GTPASE, IMAP FAMILY MEMBER-RELATED"/>
    <property type="match status" value="1"/>
</dbReference>
<evidence type="ECO:0000259" key="4">
    <source>
        <dbReference type="Pfam" id="PF04548"/>
    </source>
</evidence>
<keyword evidence="2" id="KW-0547">Nucleotide-binding</keyword>
<reference evidence="5" key="1">
    <citation type="submission" date="2014-11" db="EMBL/GenBank/DDBJ databases">
        <authorList>
            <person name="Amaro Gonzalez C."/>
        </authorList>
    </citation>
    <scope>NUCLEOTIDE SEQUENCE</scope>
</reference>
<evidence type="ECO:0000313" key="5">
    <source>
        <dbReference type="EMBL" id="JAH17576.1"/>
    </source>
</evidence>
<dbReference type="AlphaFoldDB" id="A0A0E9QL08"/>
<dbReference type="InterPro" id="IPR045058">
    <property type="entry name" value="GIMA/IAN/Toc"/>
</dbReference>
<dbReference type="InterPro" id="IPR006703">
    <property type="entry name" value="G_AIG1"/>
</dbReference>
<dbReference type="GO" id="GO:0005525">
    <property type="term" value="F:GTP binding"/>
    <property type="evidence" value="ECO:0007669"/>
    <property type="project" value="UniProtKB-KW"/>
</dbReference>
<keyword evidence="3" id="KW-0342">GTP-binding</keyword>
<dbReference type="PANTHER" id="PTHR10903:SF170">
    <property type="entry name" value="GTPASE IMAP FAMILY MEMBER 7"/>
    <property type="match status" value="1"/>
</dbReference>
<accession>A0A0E9QL08</accession>